<evidence type="ECO:0000256" key="1">
    <source>
        <dbReference type="SAM" id="Phobius"/>
    </source>
</evidence>
<keyword evidence="1" id="KW-0472">Membrane</keyword>
<proteinExistence type="predicted"/>
<feature type="transmembrane region" description="Helical" evidence="1">
    <location>
        <begin position="408"/>
        <end position="430"/>
    </location>
</feature>
<reference evidence="2" key="2">
    <citation type="submission" date="2023-06" db="EMBL/GenBank/DDBJ databases">
        <authorList>
            <consortium name="Lawrence Berkeley National Laboratory"/>
            <person name="Haridas S."/>
            <person name="Hensen N."/>
            <person name="Bonometti L."/>
            <person name="Westerberg I."/>
            <person name="Brannstrom I.O."/>
            <person name="Guillou S."/>
            <person name="Cros-Aarteil S."/>
            <person name="Calhoun S."/>
            <person name="Kuo A."/>
            <person name="Mondo S."/>
            <person name="Pangilinan J."/>
            <person name="Riley R."/>
            <person name="Labutti K."/>
            <person name="Andreopoulos B."/>
            <person name="Lipzen A."/>
            <person name="Chen C."/>
            <person name="Yanf M."/>
            <person name="Daum C."/>
            <person name="Ng V."/>
            <person name="Clum A."/>
            <person name="Steindorff A."/>
            <person name="Ohm R."/>
            <person name="Martin F."/>
            <person name="Silar P."/>
            <person name="Natvig D."/>
            <person name="Lalanne C."/>
            <person name="Gautier V."/>
            <person name="Ament-Velasquez S.L."/>
            <person name="Kruys A."/>
            <person name="Hutchinson M.I."/>
            <person name="Powell A.J."/>
            <person name="Barry K."/>
            <person name="Miller A.N."/>
            <person name="Grigoriev I.V."/>
            <person name="Debuchy R."/>
            <person name="Gladieux P."/>
            <person name="Thoren M.H."/>
            <person name="Johannesson H."/>
        </authorList>
    </citation>
    <scope>NUCLEOTIDE SEQUENCE</scope>
    <source>
        <strain evidence="2">CBS 314.62</strain>
    </source>
</reference>
<reference evidence="2" key="1">
    <citation type="journal article" date="2023" name="Mol. Phylogenet. Evol.">
        <title>Genome-scale phylogeny and comparative genomics of the fungal order Sordariales.</title>
        <authorList>
            <person name="Hensen N."/>
            <person name="Bonometti L."/>
            <person name="Westerberg I."/>
            <person name="Brannstrom I.O."/>
            <person name="Guillou S."/>
            <person name="Cros-Aarteil S."/>
            <person name="Calhoun S."/>
            <person name="Haridas S."/>
            <person name="Kuo A."/>
            <person name="Mondo S."/>
            <person name="Pangilinan J."/>
            <person name="Riley R."/>
            <person name="LaButti K."/>
            <person name="Andreopoulos B."/>
            <person name="Lipzen A."/>
            <person name="Chen C."/>
            <person name="Yan M."/>
            <person name="Daum C."/>
            <person name="Ng V."/>
            <person name="Clum A."/>
            <person name="Steindorff A."/>
            <person name="Ohm R.A."/>
            <person name="Martin F."/>
            <person name="Silar P."/>
            <person name="Natvig D.O."/>
            <person name="Lalanne C."/>
            <person name="Gautier V."/>
            <person name="Ament-Velasquez S.L."/>
            <person name="Kruys A."/>
            <person name="Hutchinson M.I."/>
            <person name="Powell A.J."/>
            <person name="Barry K."/>
            <person name="Miller A.N."/>
            <person name="Grigoriev I.V."/>
            <person name="Debuchy R."/>
            <person name="Gladieux P."/>
            <person name="Hiltunen Thoren M."/>
            <person name="Johannesson H."/>
        </authorList>
    </citation>
    <scope>NUCLEOTIDE SEQUENCE</scope>
    <source>
        <strain evidence="2">CBS 314.62</strain>
    </source>
</reference>
<comment type="caution">
    <text evidence="2">The sequence shown here is derived from an EMBL/GenBank/DDBJ whole genome shotgun (WGS) entry which is preliminary data.</text>
</comment>
<keyword evidence="1" id="KW-1133">Transmembrane helix</keyword>
<evidence type="ECO:0000313" key="3">
    <source>
        <dbReference type="Proteomes" id="UP001270362"/>
    </source>
</evidence>
<dbReference type="AlphaFoldDB" id="A0AAE0XHN1"/>
<sequence>MVPLKFAAPEFSVHSREVCTANETTSWIWDLHLSGPQEETLDDAKLRGRLAALTPFWECSSKETPKPTESKAKFILIMITGDPCASKLRTHPGGRAMAIRSDTFRQLVKTAGFAERPTNRFLETYIPTTSFHLQYDDPDDDEKATSMTILLRCPKNSNSVTALIRIQFSTMHCMAFISSCRQEDTEDLRRRCQRDAALLRTHPLHLLATIYEHRYIQWTTWFSGIWRDVVEIETLTNMTHEQWKLDRVDTSRLQSLSKTDALLTQLHATHLELCHCRTVMTFGNDLGTFSRAALAALENGRRDLGLRPLCARHRSGLEESMDAMRIRCGAVTERLSELKERLVGQITVSYNLIAQKDSKVNLTVAKLQFHDSRMVKGIAFLTLLFLPSTLVATLWTTNLFQISGDTNWHIYLVVSLLLTIFVFFCWGSYVRWSRQRQELHWPERATIDTIYLSNV</sequence>
<feature type="transmembrane region" description="Helical" evidence="1">
    <location>
        <begin position="378"/>
        <end position="396"/>
    </location>
</feature>
<accession>A0AAE0XHN1</accession>
<dbReference type="Gene3D" id="1.20.58.340">
    <property type="entry name" value="Magnesium transport protein CorA, transmembrane region"/>
    <property type="match status" value="1"/>
</dbReference>
<dbReference type="Proteomes" id="UP001270362">
    <property type="component" value="Unassembled WGS sequence"/>
</dbReference>
<gene>
    <name evidence="2" type="ORF">B0T22DRAFT_476273</name>
</gene>
<organism evidence="2 3">
    <name type="scientific">Podospora appendiculata</name>
    <dbReference type="NCBI Taxonomy" id="314037"/>
    <lineage>
        <taxon>Eukaryota</taxon>
        <taxon>Fungi</taxon>
        <taxon>Dikarya</taxon>
        <taxon>Ascomycota</taxon>
        <taxon>Pezizomycotina</taxon>
        <taxon>Sordariomycetes</taxon>
        <taxon>Sordariomycetidae</taxon>
        <taxon>Sordariales</taxon>
        <taxon>Podosporaceae</taxon>
        <taxon>Podospora</taxon>
    </lineage>
</organism>
<protein>
    <submittedName>
        <fullName evidence="2">Uncharacterized protein</fullName>
    </submittedName>
</protein>
<dbReference type="EMBL" id="JAULSO010000001">
    <property type="protein sequence ID" value="KAK3693426.1"/>
    <property type="molecule type" value="Genomic_DNA"/>
</dbReference>
<keyword evidence="1" id="KW-0812">Transmembrane</keyword>
<name>A0AAE0XHN1_9PEZI</name>
<keyword evidence="3" id="KW-1185">Reference proteome</keyword>
<evidence type="ECO:0000313" key="2">
    <source>
        <dbReference type="EMBL" id="KAK3693426.1"/>
    </source>
</evidence>